<dbReference type="PIRSF" id="PIRSF016262">
    <property type="entry name" value="LPLase"/>
    <property type="match status" value="1"/>
</dbReference>
<evidence type="ECO:0000256" key="7">
    <source>
        <dbReference type="PIRNR" id="PIRNR016262"/>
    </source>
</evidence>
<comment type="miscellaneous">
    <text evidence="6">In the reaction, the free carboxyl group of octanoic acid is attached via an amide linkage to the epsilon-amino group of a specific lysine residue of lipoyl domains of lipoate-dependent enzymes.</text>
</comment>
<dbReference type="PANTHER" id="PTHR10993:SF7">
    <property type="entry name" value="LIPOYLTRANSFERASE 2, MITOCHONDRIAL-RELATED"/>
    <property type="match status" value="1"/>
</dbReference>
<dbReference type="SUPFAM" id="SSF55681">
    <property type="entry name" value="Class II aaRS and biotin synthetases"/>
    <property type="match status" value="1"/>
</dbReference>
<evidence type="ECO:0000256" key="3">
    <source>
        <dbReference type="ARBA" id="ARBA00022679"/>
    </source>
</evidence>
<dbReference type="PATRIC" id="fig|265726.11.peg.1387"/>
<organism evidence="12 13">
    <name type="scientific">Photobacterium halotolerans</name>
    <dbReference type="NCBI Taxonomy" id="265726"/>
    <lineage>
        <taxon>Bacteria</taxon>
        <taxon>Pseudomonadati</taxon>
        <taxon>Pseudomonadota</taxon>
        <taxon>Gammaproteobacteria</taxon>
        <taxon>Vibrionales</taxon>
        <taxon>Vibrionaceae</taxon>
        <taxon>Photobacterium</taxon>
    </lineage>
</organism>
<accession>A0A0F5VBZ3</accession>
<dbReference type="InterPro" id="IPR000544">
    <property type="entry name" value="Octanoyltransferase"/>
</dbReference>
<feature type="binding site" evidence="6 9">
    <location>
        <begin position="150"/>
        <end position="152"/>
    </location>
    <ligand>
        <name>substrate</name>
    </ligand>
</feature>
<evidence type="ECO:0000256" key="4">
    <source>
        <dbReference type="ARBA" id="ARBA00023315"/>
    </source>
</evidence>
<comment type="catalytic activity">
    <reaction evidence="6 7">
        <text>octanoyl-[ACP] + L-lysyl-[protein] = N(6)-octanoyl-L-lysyl-[protein] + holo-[ACP] + H(+)</text>
        <dbReference type="Rhea" id="RHEA:17665"/>
        <dbReference type="Rhea" id="RHEA-COMP:9636"/>
        <dbReference type="Rhea" id="RHEA-COMP:9685"/>
        <dbReference type="Rhea" id="RHEA-COMP:9752"/>
        <dbReference type="Rhea" id="RHEA-COMP:9928"/>
        <dbReference type="ChEBI" id="CHEBI:15378"/>
        <dbReference type="ChEBI" id="CHEBI:29969"/>
        <dbReference type="ChEBI" id="CHEBI:64479"/>
        <dbReference type="ChEBI" id="CHEBI:78463"/>
        <dbReference type="ChEBI" id="CHEBI:78809"/>
        <dbReference type="EC" id="2.3.1.181"/>
    </reaction>
</comment>
<protein>
    <recommendedName>
        <fullName evidence="6 7">Octanoyltransferase</fullName>
        <ecNumber evidence="6 7">2.3.1.181</ecNumber>
    </recommendedName>
    <alternativeName>
        <fullName evidence="6">Lipoate-protein ligase B</fullName>
    </alternativeName>
    <alternativeName>
        <fullName evidence="6">Lipoyl/octanoyl transferase</fullName>
    </alternativeName>
    <alternativeName>
        <fullName evidence="6">Octanoyl-[acyl-carrier-protein]-protein N-octanoyltransferase</fullName>
    </alternativeName>
</protein>
<dbReference type="PROSITE" id="PS01313">
    <property type="entry name" value="LIPB"/>
    <property type="match status" value="1"/>
</dbReference>
<feature type="site" description="Lowers pKa of active site Cys" evidence="6 10">
    <location>
        <position position="134"/>
    </location>
</feature>
<comment type="caution">
    <text evidence="12">The sequence shown here is derived from an EMBL/GenBank/DDBJ whole genome shotgun (WGS) entry which is preliminary data.</text>
</comment>
<sequence>MQQNLIVRNLGLTDYSVTYEAMHHFTADRNDDTVDEIWLVEHLPVFTQGQAGKAEHVLNPGDIPIFQSDRGGQVTYHGPGQQMMYLLIDLRRHKLGVRELVTHIENTVINTLSRFGVASNARPDAPGVYVDGKKICSLGLRIRRGCSFHGLALNVDMDLTPFLRINPCGYAGMEMTQLAKLNGPTKLADVQPVLVDELVKLLGYQSIEWTTESN</sequence>
<evidence type="ECO:0000313" key="12">
    <source>
        <dbReference type="EMBL" id="KKC99019.1"/>
    </source>
</evidence>
<dbReference type="Gene3D" id="3.30.930.10">
    <property type="entry name" value="Bira Bifunctional Protein, Domain 2"/>
    <property type="match status" value="1"/>
</dbReference>
<evidence type="ECO:0000256" key="1">
    <source>
        <dbReference type="ARBA" id="ARBA00004821"/>
    </source>
</evidence>
<evidence type="ECO:0000256" key="2">
    <source>
        <dbReference type="ARBA" id="ARBA00022490"/>
    </source>
</evidence>
<feature type="domain" description="BPL/LPL catalytic" evidence="11">
    <location>
        <begin position="31"/>
        <end position="206"/>
    </location>
</feature>
<proteinExistence type="inferred from homology"/>
<dbReference type="GO" id="GO:0005737">
    <property type="term" value="C:cytoplasm"/>
    <property type="evidence" value="ECO:0007669"/>
    <property type="project" value="UniProtKB-SubCell"/>
</dbReference>
<evidence type="ECO:0000256" key="8">
    <source>
        <dbReference type="PIRSR" id="PIRSR016262-1"/>
    </source>
</evidence>
<comment type="function">
    <text evidence="5 6 7">Catalyzes the transfer of endogenously produced octanoic acid from octanoyl-acyl-carrier-protein onto the lipoyl domains of lipoate-dependent enzymes. Lipoyl-ACP can also act as a substrate although octanoyl-ACP is likely to be the physiological substrate.</text>
</comment>
<dbReference type="OrthoDB" id="9787061at2"/>
<evidence type="ECO:0000256" key="6">
    <source>
        <dbReference type="HAMAP-Rule" id="MF_00013"/>
    </source>
</evidence>
<dbReference type="GO" id="GO:0033819">
    <property type="term" value="F:lipoyl(octanoyl) transferase activity"/>
    <property type="evidence" value="ECO:0007669"/>
    <property type="project" value="UniProtKB-EC"/>
</dbReference>
<dbReference type="Pfam" id="PF21948">
    <property type="entry name" value="LplA-B_cat"/>
    <property type="match status" value="1"/>
</dbReference>
<feature type="binding site" evidence="6 9">
    <location>
        <begin position="70"/>
        <end position="77"/>
    </location>
    <ligand>
        <name>substrate</name>
    </ligand>
</feature>
<dbReference type="STRING" id="265726.KY46_15705"/>
<comment type="subcellular location">
    <subcellularLocation>
        <location evidence="6">Cytoplasm</location>
    </subcellularLocation>
</comment>
<keyword evidence="4 6" id="KW-0012">Acyltransferase</keyword>
<dbReference type="NCBIfam" id="TIGR00214">
    <property type="entry name" value="lipB"/>
    <property type="match status" value="1"/>
</dbReference>
<evidence type="ECO:0000256" key="5">
    <source>
        <dbReference type="ARBA" id="ARBA00024732"/>
    </source>
</evidence>
<dbReference type="InterPro" id="IPR004143">
    <property type="entry name" value="BPL_LPL_catalytic"/>
</dbReference>
<keyword evidence="2 6" id="KW-0963">Cytoplasm</keyword>
<dbReference type="AlphaFoldDB" id="A0A0F5VBZ3"/>
<feature type="active site" description="Acyl-thioester intermediate" evidence="6 8">
    <location>
        <position position="168"/>
    </location>
</feature>
<comment type="similarity">
    <text evidence="6 7">Belongs to the LipB family.</text>
</comment>
<dbReference type="PANTHER" id="PTHR10993">
    <property type="entry name" value="OCTANOYLTRANSFERASE"/>
    <property type="match status" value="1"/>
</dbReference>
<dbReference type="FunFam" id="3.30.930.10:FF:000020">
    <property type="entry name" value="Octanoyltransferase"/>
    <property type="match status" value="1"/>
</dbReference>
<gene>
    <name evidence="6" type="primary">lipB</name>
    <name evidence="12" type="ORF">KY46_15705</name>
</gene>
<keyword evidence="13" id="KW-1185">Reference proteome</keyword>
<name>A0A0F5VBZ3_9GAMM</name>
<comment type="pathway">
    <text evidence="1 6 7">Protein modification; protein lipoylation via endogenous pathway; protein N(6)-(lipoyl)lysine from octanoyl-[acyl-carrier-protein]: step 1/2.</text>
</comment>
<evidence type="ECO:0000313" key="13">
    <source>
        <dbReference type="Proteomes" id="UP000033633"/>
    </source>
</evidence>
<dbReference type="NCBIfam" id="NF010922">
    <property type="entry name" value="PRK14342.1"/>
    <property type="match status" value="1"/>
</dbReference>
<dbReference type="EMBL" id="JWYV01000014">
    <property type="protein sequence ID" value="KKC99019.1"/>
    <property type="molecule type" value="Genomic_DNA"/>
</dbReference>
<evidence type="ECO:0000256" key="9">
    <source>
        <dbReference type="PIRSR" id="PIRSR016262-2"/>
    </source>
</evidence>
<dbReference type="EC" id="2.3.1.181" evidence="6 7"/>
<dbReference type="InterPro" id="IPR045864">
    <property type="entry name" value="aa-tRNA-synth_II/BPL/LPL"/>
</dbReference>
<dbReference type="RefSeq" id="WP_046221561.1">
    <property type="nucleotide sequence ID" value="NZ_JWYV01000014.1"/>
</dbReference>
<feature type="binding site" evidence="6 9">
    <location>
        <begin position="137"/>
        <end position="139"/>
    </location>
    <ligand>
        <name>substrate</name>
    </ligand>
</feature>
<dbReference type="Proteomes" id="UP000033633">
    <property type="component" value="Unassembled WGS sequence"/>
</dbReference>
<evidence type="ECO:0000256" key="10">
    <source>
        <dbReference type="PIRSR" id="PIRSR016262-3"/>
    </source>
</evidence>
<dbReference type="HAMAP" id="MF_00013">
    <property type="entry name" value="LipB"/>
    <property type="match status" value="1"/>
</dbReference>
<keyword evidence="3 6" id="KW-0808">Transferase</keyword>
<dbReference type="CDD" id="cd16444">
    <property type="entry name" value="LipB"/>
    <property type="match status" value="1"/>
</dbReference>
<dbReference type="InterPro" id="IPR020605">
    <property type="entry name" value="Octanoyltransferase_CS"/>
</dbReference>
<evidence type="ECO:0000259" key="11">
    <source>
        <dbReference type="PROSITE" id="PS51733"/>
    </source>
</evidence>
<dbReference type="UniPathway" id="UPA00538">
    <property type="reaction ID" value="UER00592"/>
</dbReference>
<dbReference type="PROSITE" id="PS51733">
    <property type="entry name" value="BPL_LPL_CATALYTIC"/>
    <property type="match status" value="1"/>
</dbReference>
<reference evidence="12 13" key="1">
    <citation type="submission" date="2014-12" db="EMBL/GenBank/DDBJ databases">
        <title>Mercury Reductase activity and rhizosphere competence traits in the genome of root associated Photobacterium halotolerans MELD1.</title>
        <authorList>
            <person name="Mathew D.C."/>
            <person name="Huang C.-C."/>
        </authorList>
    </citation>
    <scope>NUCLEOTIDE SEQUENCE [LARGE SCALE GENOMIC DNA]</scope>
    <source>
        <strain evidence="12 13">MELD1</strain>
    </source>
</reference>
<dbReference type="GO" id="GO:0009249">
    <property type="term" value="P:protein lipoylation"/>
    <property type="evidence" value="ECO:0007669"/>
    <property type="project" value="InterPro"/>
</dbReference>